<sequence>MTNSSFNELFIVFHLYLRYKQGMLLKINTKYTKQIQKKI</sequence>
<gene>
    <name evidence="1" type="ORF">HMPREF9144_1474</name>
</gene>
<dbReference type="EMBL" id="AFPY01000081">
    <property type="protein sequence ID" value="EGQ17625.1"/>
    <property type="molecule type" value="Genomic_DNA"/>
</dbReference>
<organism evidence="1 2">
    <name type="scientific">Prevotella pallens ATCC 700821</name>
    <dbReference type="NCBI Taxonomy" id="997353"/>
    <lineage>
        <taxon>Bacteria</taxon>
        <taxon>Pseudomonadati</taxon>
        <taxon>Bacteroidota</taxon>
        <taxon>Bacteroidia</taxon>
        <taxon>Bacteroidales</taxon>
        <taxon>Prevotellaceae</taxon>
        <taxon>Prevotella</taxon>
    </lineage>
</organism>
<evidence type="ECO:0000313" key="1">
    <source>
        <dbReference type="EMBL" id="EGQ17625.1"/>
    </source>
</evidence>
<protein>
    <submittedName>
        <fullName evidence="1">Uncharacterized protein</fullName>
    </submittedName>
</protein>
<name>F9DII4_9BACT</name>
<reference evidence="1 2" key="1">
    <citation type="submission" date="2011-04" db="EMBL/GenBank/DDBJ databases">
        <authorList>
            <person name="Muzny D."/>
            <person name="Qin X."/>
            <person name="Deng J."/>
            <person name="Jiang H."/>
            <person name="Liu Y."/>
            <person name="Qu J."/>
            <person name="Song X.-Z."/>
            <person name="Zhang L."/>
            <person name="Thornton R."/>
            <person name="Coyle M."/>
            <person name="Francisco L."/>
            <person name="Jackson L."/>
            <person name="Javaid M."/>
            <person name="Korchina V."/>
            <person name="Kovar C."/>
            <person name="Mata R."/>
            <person name="Mathew T."/>
            <person name="Ngo R."/>
            <person name="Nguyen L."/>
            <person name="Nguyen N."/>
            <person name="Okwuonu G."/>
            <person name="Ongeri F."/>
            <person name="Pham C."/>
            <person name="Simmons D."/>
            <person name="Wilczek-Boney K."/>
            <person name="Hale W."/>
            <person name="Jakkamsetti A."/>
            <person name="Pham P."/>
            <person name="Ruth R."/>
            <person name="San Lucas F."/>
            <person name="Warren J."/>
            <person name="Zhang J."/>
            <person name="Zhao Z."/>
            <person name="Zhou C."/>
            <person name="Zhu D."/>
            <person name="Lee S."/>
            <person name="Bess C."/>
            <person name="Blankenburg K."/>
            <person name="Forbes L."/>
            <person name="Fu Q."/>
            <person name="Gubbala S."/>
            <person name="Hirani K."/>
            <person name="Jayaseelan J.C."/>
            <person name="Lara F."/>
            <person name="Munidasa M."/>
            <person name="Palculict T."/>
            <person name="Patil S."/>
            <person name="Pu L.-L."/>
            <person name="Saada N."/>
            <person name="Tang L."/>
            <person name="Weissenberger G."/>
            <person name="Zhu Y."/>
            <person name="Hemphill L."/>
            <person name="Shang Y."/>
            <person name="Youmans B."/>
            <person name="Ayvaz T."/>
            <person name="Ross M."/>
            <person name="Santibanez J."/>
            <person name="Aqrawi P."/>
            <person name="Gross S."/>
            <person name="Joshi V."/>
            <person name="Fowler G."/>
            <person name="Nazareth L."/>
            <person name="Reid J."/>
            <person name="Worley K."/>
            <person name="Petrosino J."/>
            <person name="Highlander S."/>
            <person name="Gibbs R."/>
        </authorList>
    </citation>
    <scope>NUCLEOTIDE SEQUENCE [LARGE SCALE GENOMIC DNA]</scope>
    <source>
        <strain evidence="1 2">ATCC 700821</strain>
    </source>
</reference>
<dbReference type="HOGENOM" id="CLU_3314822_0_0_10"/>
<comment type="caution">
    <text evidence="1">The sequence shown here is derived from an EMBL/GenBank/DDBJ whole genome shotgun (WGS) entry which is preliminary data.</text>
</comment>
<dbReference type="STRING" id="997353.HMPREF9144_1474"/>
<proteinExistence type="predicted"/>
<accession>F9DII4</accession>
<dbReference type="Proteomes" id="UP000004123">
    <property type="component" value="Unassembled WGS sequence"/>
</dbReference>
<dbReference type="AlphaFoldDB" id="F9DII4"/>
<evidence type="ECO:0000313" key="2">
    <source>
        <dbReference type="Proteomes" id="UP000004123"/>
    </source>
</evidence>